<protein>
    <recommendedName>
        <fullName evidence="8">ABC transmembrane type-1 domain-containing protein</fullName>
    </recommendedName>
</protein>
<dbReference type="GO" id="GO:0005886">
    <property type="term" value="C:plasma membrane"/>
    <property type="evidence" value="ECO:0007669"/>
    <property type="project" value="UniProtKB-SubCell"/>
</dbReference>
<evidence type="ECO:0000256" key="6">
    <source>
        <dbReference type="ARBA" id="ARBA00023136"/>
    </source>
</evidence>
<comment type="similarity">
    <text evidence="7">Belongs to the binding-protein-dependent transport system permease family.</text>
</comment>
<gene>
    <name evidence="9" type="ORF">BS101_05275</name>
</gene>
<feature type="transmembrane region" description="Helical" evidence="7">
    <location>
        <begin position="50"/>
        <end position="71"/>
    </location>
</feature>
<dbReference type="Pfam" id="PF00528">
    <property type="entry name" value="BPD_transp_1"/>
    <property type="match status" value="1"/>
</dbReference>
<dbReference type="GO" id="GO:0042918">
    <property type="term" value="P:alkanesulfonate transmembrane transport"/>
    <property type="evidence" value="ECO:0007669"/>
    <property type="project" value="UniProtKB-ARBA"/>
</dbReference>
<dbReference type="Gene3D" id="1.10.3720.10">
    <property type="entry name" value="MetI-like"/>
    <property type="match status" value="1"/>
</dbReference>
<keyword evidence="6 7" id="KW-0472">Membrane</keyword>
<sequence length="271" mass="30473">MQKEVHFSEIRPGVEKVKSKFINVYQRTIVIIVVLAIWEVAPRFNLIDPVFIPPPSAIVSALVKLILSNELIKLIAASMQRAVIGYAIAVVLAIPLGFLVGWFKKFEKYMDPLFQTLRQVNTMTILPLFILLLGIGEASKIAMIAFASFWSTFMNTVSAVKGVDPLYIKCARSIKLSNSKIFRKVVLPSAIPSIFTGLRYSASVALLLLITTEMLGGTSGLGYAITNWQMLFQTDKMWAGIVTMAVIGLIINNIFVWFEKRLTYWKYDFHQ</sequence>
<dbReference type="EMBL" id="CP018335">
    <property type="protein sequence ID" value="APM38192.1"/>
    <property type="molecule type" value="Genomic_DNA"/>
</dbReference>
<feature type="transmembrane region" description="Helical" evidence="7">
    <location>
        <begin position="21"/>
        <end position="38"/>
    </location>
</feature>
<evidence type="ECO:0000256" key="3">
    <source>
        <dbReference type="ARBA" id="ARBA00022475"/>
    </source>
</evidence>
<dbReference type="PROSITE" id="PS50928">
    <property type="entry name" value="ABC_TM1"/>
    <property type="match status" value="1"/>
</dbReference>
<dbReference type="FunFam" id="1.10.3720.10:FF:000003">
    <property type="entry name" value="Aliphatic sulfonate ABC transporter permease"/>
    <property type="match status" value="1"/>
</dbReference>
<keyword evidence="3" id="KW-1003">Cell membrane</keyword>
<feature type="transmembrane region" description="Helical" evidence="7">
    <location>
        <begin position="83"/>
        <end position="103"/>
    </location>
</feature>
<evidence type="ECO:0000313" key="10">
    <source>
        <dbReference type="Proteomes" id="UP000184604"/>
    </source>
</evidence>
<feature type="transmembrane region" description="Helical" evidence="7">
    <location>
        <begin position="237"/>
        <end position="258"/>
    </location>
</feature>
<dbReference type="AlphaFoldDB" id="A0A1L5F5F9"/>
<evidence type="ECO:0000256" key="1">
    <source>
        <dbReference type="ARBA" id="ARBA00004651"/>
    </source>
</evidence>
<evidence type="ECO:0000256" key="7">
    <source>
        <dbReference type="RuleBase" id="RU363032"/>
    </source>
</evidence>
<dbReference type="InterPro" id="IPR035906">
    <property type="entry name" value="MetI-like_sf"/>
</dbReference>
<dbReference type="InterPro" id="IPR000515">
    <property type="entry name" value="MetI-like"/>
</dbReference>
<dbReference type="SUPFAM" id="SSF161098">
    <property type="entry name" value="MetI-like"/>
    <property type="match status" value="1"/>
</dbReference>
<feature type="transmembrane region" description="Helical" evidence="7">
    <location>
        <begin position="123"/>
        <end position="146"/>
    </location>
</feature>
<dbReference type="Proteomes" id="UP000184604">
    <property type="component" value="Chromosome"/>
</dbReference>
<comment type="subcellular location">
    <subcellularLocation>
        <location evidence="1 7">Cell membrane</location>
        <topology evidence="1 7">Multi-pass membrane protein</topology>
    </subcellularLocation>
</comment>
<feature type="domain" description="ABC transmembrane type-1" evidence="8">
    <location>
        <begin position="75"/>
        <end position="255"/>
    </location>
</feature>
<dbReference type="CDD" id="cd06261">
    <property type="entry name" value="TM_PBP2"/>
    <property type="match status" value="1"/>
</dbReference>
<dbReference type="PANTHER" id="PTHR30151">
    <property type="entry name" value="ALKANE SULFONATE ABC TRANSPORTER-RELATED, MEMBRANE SUBUNIT"/>
    <property type="match status" value="1"/>
</dbReference>
<feature type="transmembrane region" description="Helical" evidence="7">
    <location>
        <begin position="204"/>
        <end position="225"/>
    </location>
</feature>
<keyword evidence="4 7" id="KW-0812">Transmembrane</keyword>
<dbReference type="RefSeq" id="WP_073537875.1">
    <property type="nucleotide sequence ID" value="NZ_CP018335.1"/>
</dbReference>
<evidence type="ECO:0000313" key="9">
    <source>
        <dbReference type="EMBL" id="APM38192.1"/>
    </source>
</evidence>
<keyword evidence="5 7" id="KW-1133">Transmembrane helix</keyword>
<proteinExistence type="inferred from homology"/>
<evidence type="ECO:0000256" key="2">
    <source>
        <dbReference type="ARBA" id="ARBA00022448"/>
    </source>
</evidence>
<evidence type="ECO:0000256" key="4">
    <source>
        <dbReference type="ARBA" id="ARBA00022692"/>
    </source>
</evidence>
<dbReference type="PANTHER" id="PTHR30151:SF0">
    <property type="entry name" value="ABC TRANSPORTER PERMEASE PROTEIN MJ0413-RELATED"/>
    <property type="match status" value="1"/>
</dbReference>
<reference evidence="9 10" key="1">
    <citation type="submission" date="2016-12" db="EMBL/GenBank/DDBJ databases">
        <title>Complete genome sequence of Clostridium kluyveri JZZ isolated from the pit mud of a Chinese flavor liquor-making factory.</title>
        <authorList>
            <person name="Wang Y."/>
        </authorList>
    </citation>
    <scope>NUCLEOTIDE SEQUENCE [LARGE SCALE GENOMIC DNA]</scope>
    <source>
        <strain evidence="9 10">JZZ</strain>
    </source>
</reference>
<dbReference type="OrthoDB" id="9796361at2"/>
<organism evidence="9 10">
    <name type="scientific">Clostridium kluyveri</name>
    <dbReference type="NCBI Taxonomy" id="1534"/>
    <lineage>
        <taxon>Bacteria</taxon>
        <taxon>Bacillati</taxon>
        <taxon>Bacillota</taxon>
        <taxon>Clostridia</taxon>
        <taxon>Eubacteriales</taxon>
        <taxon>Clostridiaceae</taxon>
        <taxon>Clostridium</taxon>
    </lineage>
</organism>
<evidence type="ECO:0000259" key="8">
    <source>
        <dbReference type="PROSITE" id="PS50928"/>
    </source>
</evidence>
<name>A0A1L5F5F9_CLOKL</name>
<accession>A0A1L5F5F9</accession>
<evidence type="ECO:0000256" key="5">
    <source>
        <dbReference type="ARBA" id="ARBA00022989"/>
    </source>
</evidence>
<keyword evidence="2 7" id="KW-0813">Transport</keyword>